<evidence type="ECO:0000313" key="3">
    <source>
        <dbReference type="EMBL" id="ABG94510.1"/>
    </source>
</evidence>
<dbReference type="SMART" id="SM00849">
    <property type="entry name" value="Lactamase_B"/>
    <property type="match status" value="1"/>
</dbReference>
<organism evidence="3 4">
    <name type="scientific">Rhodococcus jostii (strain RHA1)</name>
    <dbReference type="NCBI Taxonomy" id="101510"/>
    <lineage>
        <taxon>Bacteria</taxon>
        <taxon>Bacillati</taxon>
        <taxon>Actinomycetota</taxon>
        <taxon>Actinomycetes</taxon>
        <taxon>Mycobacteriales</taxon>
        <taxon>Nocardiaceae</taxon>
        <taxon>Rhodococcus</taxon>
    </lineage>
</organism>
<dbReference type="EMBL" id="CP000431">
    <property type="protein sequence ID" value="ABG94510.1"/>
    <property type="molecule type" value="Genomic_DNA"/>
</dbReference>
<dbReference type="PANTHER" id="PTHR42951:SF14">
    <property type="entry name" value="METALLO-BETA-LACTAMASE SUPERFAMILY PROTEIN"/>
    <property type="match status" value="1"/>
</dbReference>
<dbReference type="Proteomes" id="UP000008710">
    <property type="component" value="Chromosome"/>
</dbReference>
<dbReference type="HOGENOM" id="CLU_054962_1_0_11"/>
<sequence>MPGTGGDAERTNTRRRTSRAGGDFLRRAVSFCRSTFGDSSPFCPTGTVTQHHESGVCSGPRDMRKSWAPCFLSVIEITLSITLAGKPRPPKANQPRTSGGHMTIDAHPTAVAPPIRATVYVGRWPEFPSPFPGPETGTFPPCTSTIVSGPTEVVLIDAQYLKEDVRDLGDLIERTGKTLTTIYVTHAHPDHYLGIGPLMERFPDAKCIALPHIVEAMKENNEEYAEQFGQMFGDTVVTGNALPDPFDGDTFFVDGSPLKIIEVEQADISPTTIVHIPAIDAVVSGDAIYNEIHPMLGLSTADEWPDWLGTVDVVENLKPRMIVAGHRRPDGDDYAVDMMIQQTRSYIKEFAAAYNVAKDAQDLIGIMSAKFPHHGNVWTLTFSAFSAIEMRTTAGATSGQ</sequence>
<accession>Q0SD76</accession>
<evidence type="ECO:0000259" key="2">
    <source>
        <dbReference type="SMART" id="SM00849"/>
    </source>
</evidence>
<dbReference type="PANTHER" id="PTHR42951">
    <property type="entry name" value="METALLO-BETA-LACTAMASE DOMAIN-CONTAINING"/>
    <property type="match status" value="1"/>
</dbReference>
<name>Q0SD76_RHOJR</name>
<evidence type="ECO:0000256" key="1">
    <source>
        <dbReference type="SAM" id="MobiDB-lite"/>
    </source>
</evidence>
<dbReference type="InterPro" id="IPR050855">
    <property type="entry name" value="NDM-1-like"/>
</dbReference>
<dbReference type="CDD" id="cd07739">
    <property type="entry name" value="metallo-hydrolase-like_MBL-fold"/>
    <property type="match status" value="1"/>
</dbReference>
<dbReference type="eggNOG" id="COG0491">
    <property type="taxonomic scope" value="Bacteria"/>
</dbReference>
<dbReference type="Gene3D" id="3.60.15.10">
    <property type="entry name" value="Ribonuclease Z/Hydroxyacylglutathione hydrolase-like"/>
    <property type="match status" value="1"/>
</dbReference>
<dbReference type="AlphaFoldDB" id="Q0SD76"/>
<proteinExistence type="predicted"/>
<feature type="region of interest" description="Disordered" evidence="1">
    <location>
        <begin position="1"/>
        <end position="20"/>
    </location>
</feature>
<dbReference type="InterPro" id="IPR036866">
    <property type="entry name" value="RibonucZ/Hydroxyglut_hydro"/>
</dbReference>
<dbReference type="KEGG" id="rha:RHA1_ro02705"/>
<protein>
    <submittedName>
        <fullName evidence="3">Possible metallo-beta-lactamase superfamily protein</fullName>
    </submittedName>
</protein>
<evidence type="ECO:0000313" key="4">
    <source>
        <dbReference type="Proteomes" id="UP000008710"/>
    </source>
</evidence>
<dbReference type="Pfam" id="PF00753">
    <property type="entry name" value="Lactamase_B"/>
    <property type="match status" value="1"/>
</dbReference>
<reference evidence="4" key="1">
    <citation type="journal article" date="2006" name="Proc. Natl. Acad. Sci. U.S.A.">
        <title>The complete genome of Rhodococcus sp. RHA1 provides insights into a catabolic powerhouse.</title>
        <authorList>
            <person name="McLeod M.P."/>
            <person name="Warren R.L."/>
            <person name="Hsiao W.W.L."/>
            <person name="Araki N."/>
            <person name="Myhre M."/>
            <person name="Fernandes C."/>
            <person name="Miyazawa D."/>
            <person name="Wong W."/>
            <person name="Lillquist A.L."/>
            <person name="Wang D."/>
            <person name="Dosanjh M."/>
            <person name="Hara H."/>
            <person name="Petrescu A."/>
            <person name="Morin R.D."/>
            <person name="Yang G."/>
            <person name="Stott J.M."/>
            <person name="Schein J.E."/>
            <person name="Shin H."/>
            <person name="Smailus D."/>
            <person name="Siddiqui A.S."/>
            <person name="Marra M.A."/>
            <person name="Jones S.J.M."/>
            <person name="Holt R."/>
            <person name="Brinkman F.S.L."/>
            <person name="Miyauchi K."/>
            <person name="Fukuda M."/>
            <person name="Davies J.E."/>
            <person name="Mohn W.W."/>
            <person name="Eltis L.D."/>
        </authorList>
    </citation>
    <scope>NUCLEOTIDE SEQUENCE [LARGE SCALE GENOMIC DNA]</scope>
    <source>
        <strain evidence="4">RHA1</strain>
    </source>
</reference>
<gene>
    <name evidence="3" type="ordered locus">RHA1_ro02705</name>
</gene>
<feature type="domain" description="Metallo-beta-lactamase" evidence="2">
    <location>
        <begin position="141"/>
        <end position="326"/>
    </location>
</feature>
<dbReference type="InterPro" id="IPR001279">
    <property type="entry name" value="Metallo-B-lactamas"/>
</dbReference>
<dbReference type="SUPFAM" id="SSF56281">
    <property type="entry name" value="Metallo-hydrolase/oxidoreductase"/>
    <property type="match status" value="1"/>
</dbReference>